<evidence type="ECO:0000313" key="2">
    <source>
        <dbReference type="Proteomes" id="UP000275571"/>
    </source>
</evidence>
<dbReference type="OrthoDB" id="350983at2"/>
<dbReference type="Proteomes" id="UP000275571">
    <property type="component" value="Plasmid lp27"/>
</dbReference>
<dbReference type="AlphaFoldDB" id="A0A386PRM5"/>
<proteinExistence type="predicted"/>
<keyword evidence="1" id="KW-0614">Plasmid</keyword>
<dbReference type="InterPro" id="IPR007910">
    <property type="entry name" value="DUF735"/>
</dbReference>
<keyword evidence="2" id="KW-1185">Reference proteome</keyword>
<organism evidence="1 2">
    <name type="scientific">Borrelia turcica IST7</name>
    <dbReference type="NCBI Taxonomy" id="1104446"/>
    <lineage>
        <taxon>Bacteria</taxon>
        <taxon>Pseudomonadati</taxon>
        <taxon>Spirochaetota</taxon>
        <taxon>Spirochaetia</taxon>
        <taxon>Spirochaetales</taxon>
        <taxon>Borreliaceae</taxon>
        <taxon>Borrelia</taxon>
    </lineage>
</organism>
<evidence type="ECO:0000313" key="1">
    <source>
        <dbReference type="EMBL" id="AYE37090.1"/>
    </source>
</evidence>
<gene>
    <name evidence="1" type="ORF">DB313_06195</name>
</gene>
<protein>
    <recommendedName>
        <fullName evidence="3">DUF735 family protein</fullName>
    </recommendedName>
</protein>
<dbReference type="RefSeq" id="WP_120105010.1">
    <property type="nucleotide sequence ID" value="NZ_CP028891.1"/>
</dbReference>
<dbReference type="EMBL" id="CP028891">
    <property type="protein sequence ID" value="AYE37090.1"/>
    <property type="molecule type" value="Genomic_DNA"/>
</dbReference>
<name>A0A386PRM5_9SPIR</name>
<dbReference type="Pfam" id="PF05246">
    <property type="entry name" value="DUF735"/>
    <property type="match status" value="1"/>
</dbReference>
<reference evidence="1 2" key="1">
    <citation type="journal article" date="2018" name="Infect. Genet. Evol.">
        <title>Genome-wide analysis of Borrelia turcica and 'Candidatus Borrelia tachyglossi' shows relapsing fever-like genomes with unique genomic links to Lyme disease Borrelia.</title>
        <authorList>
            <person name="Gofton A.W."/>
            <person name="Margos G."/>
            <person name="Fingerle V."/>
            <person name="Hepner S."/>
            <person name="Loh S.M."/>
            <person name="Ryan U."/>
            <person name="Irwin P."/>
            <person name="Oskam C.L."/>
        </authorList>
    </citation>
    <scope>NUCLEOTIDE SEQUENCE [LARGE SCALE GENOMIC DNA]</scope>
    <source>
        <strain evidence="1 2">IST7</strain>
        <plasmid evidence="1">lp27</plasmid>
    </source>
</reference>
<accession>A0A386PRM5</accession>
<sequence length="204" mass="23302">MMIPTFLRNTEVEKFIENEIAFASQILTELRELNSNFIDINTTHINSRFVAIWLSVIFKIFYSRMQTTVSLAYNIGSVIFATKHIGTDESFVKLFKAFLNVDIAVTTPQAGVINIKLLSGIKTNFIAYISPSTKRGKRPKKILICQHREGYEPKCKALVFNYLPKGYSHSIYAFIKNLIPIGRVLRLIDKDNQDIISFNTNTNT</sequence>
<geneLocation type="plasmid" evidence="1 2">
    <name>lp27</name>
</geneLocation>
<dbReference type="KEGG" id="btur:DB313_06195"/>
<evidence type="ECO:0008006" key="3">
    <source>
        <dbReference type="Google" id="ProtNLM"/>
    </source>
</evidence>